<evidence type="ECO:0000259" key="2">
    <source>
        <dbReference type="Pfam" id="PF20434"/>
    </source>
</evidence>
<name>A0A840BJM3_9RHOO</name>
<protein>
    <submittedName>
        <fullName evidence="3">Acetyl esterase/lipase</fullName>
    </submittedName>
</protein>
<dbReference type="GO" id="GO:0016787">
    <property type="term" value="F:hydrolase activity"/>
    <property type="evidence" value="ECO:0007669"/>
    <property type="project" value="UniProtKB-KW"/>
</dbReference>
<keyword evidence="4" id="KW-1185">Reference proteome</keyword>
<dbReference type="RefSeq" id="WP_183634383.1">
    <property type="nucleotide sequence ID" value="NZ_BAABLE010000011.1"/>
</dbReference>
<dbReference type="InterPro" id="IPR050300">
    <property type="entry name" value="GDXG_lipolytic_enzyme"/>
</dbReference>
<evidence type="ECO:0000313" key="3">
    <source>
        <dbReference type="EMBL" id="MBB4012594.1"/>
    </source>
</evidence>
<dbReference type="EMBL" id="JACIET010000001">
    <property type="protein sequence ID" value="MBB4012594.1"/>
    <property type="molecule type" value="Genomic_DNA"/>
</dbReference>
<organism evidence="3 4">
    <name type="scientific">Niveibacterium umoris</name>
    <dbReference type="NCBI Taxonomy" id="1193620"/>
    <lineage>
        <taxon>Bacteria</taxon>
        <taxon>Pseudomonadati</taxon>
        <taxon>Pseudomonadota</taxon>
        <taxon>Betaproteobacteria</taxon>
        <taxon>Rhodocyclales</taxon>
        <taxon>Rhodocyclaceae</taxon>
        <taxon>Niveibacterium</taxon>
    </lineage>
</organism>
<dbReference type="Gene3D" id="3.40.50.1820">
    <property type="entry name" value="alpha/beta hydrolase"/>
    <property type="match status" value="1"/>
</dbReference>
<evidence type="ECO:0000256" key="1">
    <source>
        <dbReference type="ARBA" id="ARBA00022801"/>
    </source>
</evidence>
<comment type="caution">
    <text evidence="3">The sequence shown here is derived from an EMBL/GenBank/DDBJ whole genome shotgun (WGS) entry which is preliminary data.</text>
</comment>
<dbReference type="AlphaFoldDB" id="A0A840BJM3"/>
<dbReference type="InterPro" id="IPR029058">
    <property type="entry name" value="AB_hydrolase_fold"/>
</dbReference>
<dbReference type="SUPFAM" id="SSF53474">
    <property type="entry name" value="alpha/beta-Hydrolases"/>
    <property type="match status" value="1"/>
</dbReference>
<dbReference type="PANTHER" id="PTHR48081">
    <property type="entry name" value="AB HYDROLASE SUPERFAMILY PROTEIN C4A8.06C"/>
    <property type="match status" value="1"/>
</dbReference>
<keyword evidence="1" id="KW-0378">Hydrolase</keyword>
<feature type="domain" description="BD-FAE-like" evidence="2">
    <location>
        <begin position="78"/>
        <end position="181"/>
    </location>
</feature>
<dbReference type="Proteomes" id="UP000561045">
    <property type="component" value="Unassembled WGS sequence"/>
</dbReference>
<dbReference type="Pfam" id="PF20434">
    <property type="entry name" value="BD-FAE"/>
    <property type="match status" value="1"/>
</dbReference>
<dbReference type="InterPro" id="IPR049492">
    <property type="entry name" value="BD-FAE-like_dom"/>
</dbReference>
<dbReference type="PANTHER" id="PTHR48081:SF33">
    <property type="entry name" value="KYNURENINE FORMAMIDASE"/>
    <property type="match status" value="1"/>
</dbReference>
<gene>
    <name evidence="3" type="ORF">GGR36_001902</name>
</gene>
<evidence type="ECO:0000313" key="4">
    <source>
        <dbReference type="Proteomes" id="UP000561045"/>
    </source>
</evidence>
<accession>A0A840BJM3</accession>
<sequence>MKPEPSRFARRCCGGALAFVLATHVAFAGPLLDRLRGREASQGQVEEEDAADAKAKLPPDVRVLRDIAYGDDARQRFDVYLPSHPSNAPVIVMVHGGAWAFGDKAMSRVVEAKVARWVPRGIVLVSVNYRMVPDAAPLEQARDVARAVAAVQARAAEWGGDRHKLVLMGHSAGAHLVSLLTAQPSLFPVATVPALGSVSLDSGAMDVTEIMQARHFGFYDRAFGSNPADWAAASPTRVLDTKPWPLLAVCSTRRSDSCPQADRFAARAVSLGGRASVLRQDLSHGEINAQLGQPGAYTDAVEAFLLALDPALAAALR</sequence>
<reference evidence="3 4" key="1">
    <citation type="submission" date="2020-08" db="EMBL/GenBank/DDBJ databases">
        <title>Genomic Encyclopedia of Type Strains, Phase IV (KMG-IV): sequencing the most valuable type-strain genomes for metagenomic binning, comparative biology and taxonomic classification.</title>
        <authorList>
            <person name="Goeker M."/>
        </authorList>
    </citation>
    <scope>NUCLEOTIDE SEQUENCE [LARGE SCALE GENOMIC DNA]</scope>
    <source>
        <strain evidence="3 4">DSM 106739</strain>
    </source>
</reference>
<proteinExistence type="predicted"/>